<dbReference type="AlphaFoldDB" id="K7YGH8"/>
<reference evidence="1 2" key="1">
    <citation type="journal article" date="2012" name="Proc. Natl. Acad. Sci. U.S.A.">
        <title>Genome streamlining and chemical defense in a coral reef symbiosis.</title>
        <authorList>
            <person name="Kwan J.C."/>
            <person name="Donia M.S."/>
            <person name="Han A.W."/>
            <person name="Hirose E."/>
            <person name="Haygood M.G."/>
            <person name="Schmidt E.W."/>
        </authorList>
    </citation>
    <scope>NUCLEOTIDE SEQUENCE [LARGE SCALE GENOMIC DNA]</scope>
    <source>
        <strain evidence="1 2">L2</strain>
    </source>
</reference>
<gene>
    <name evidence="1" type="ORF">A1OE_512</name>
</gene>
<sequence length="47" mass="5968">MTILYLLYLRKYLINTRIKKTILIILCVYRRKRFYVIIDDIYNKFCF</sequence>
<organism evidence="1 2">
    <name type="scientific">Candidatus Endolissoclinum faulkneri L2</name>
    <dbReference type="NCBI Taxonomy" id="1193729"/>
    <lineage>
        <taxon>Bacteria</taxon>
        <taxon>Pseudomonadati</taxon>
        <taxon>Pseudomonadota</taxon>
        <taxon>Alphaproteobacteria</taxon>
        <taxon>Rhodospirillales</taxon>
        <taxon>Rhodospirillaceae</taxon>
        <taxon>Candidatus Endolissoclinum</taxon>
    </lineage>
</organism>
<dbReference type="HOGENOM" id="CLU_3165857_0_0_5"/>
<protein>
    <submittedName>
        <fullName evidence="1">Uncharacterized protein</fullName>
    </submittedName>
</protein>
<name>K7YGH8_9PROT</name>
<evidence type="ECO:0000313" key="1">
    <source>
        <dbReference type="EMBL" id="AFX98705.1"/>
    </source>
</evidence>
<dbReference type="EMBL" id="CP003539">
    <property type="protein sequence ID" value="AFX98705.1"/>
    <property type="molecule type" value="Genomic_DNA"/>
</dbReference>
<dbReference type="KEGG" id="thal:A1OE_512"/>
<dbReference type="Proteomes" id="UP000010077">
    <property type="component" value="Chromosome"/>
</dbReference>
<keyword evidence="2" id="KW-1185">Reference proteome</keyword>
<proteinExistence type="predicted"/>
<evidence type="ECO:0000313" key="2">
    <source>
        <dbReference type="Proteomes" id="UP000010077"/>
    </source>
</evidence>
<accession>K7YGH8</accession>